<keyword evidence="2" id="KW-1185">Reference proteome</keyword>
<proteinExistence type="predicted"/>
<evidence type="ECO:0000313" key="2">
    <source>
        <dbReference type="Proteomes" id="UP000315440"/>
    </source>
</evidence>
<protein>
    <submittedName>
        <fullName evidence="1">Uncharacterized protein</fullName>
    </submittedName>
</protein>
<name>A0A5C5ZKF2_9BACT</name>
<dbReference type="AlphaFoldDB" id="A0A5C5ZKF2"/>
<evidence type="ECO:0000313" key="1">
    <source>
        <dbReference type="EMBL" id="TWT87261.1"/>
    </source>
</evidence>
<dbReference type="Proteomes" id="UP000315440">
    <property type="component" value="Unassembled WGS sequence"/>
</dbReference>
<reference evidence="1 2" key="1">
    <citation type="submission" date="2019-02" db="EMBL/GenBank/DDBJ databases">
        <title>Deep-cultivation of Planctomycetes and their phenomic and genomic characterization uncovers novel biology.</title>
        <authorList>
            <person name="Wiegand S."/>
            <person name="Jogler M."/>
            <person name="Boedeker C."/>
            <person name="Pinto D."/>
            <person name="Vollmers J."/>
            <person name="Rivas-Marin E."/>
            <person name="Kohn T."/>
            <person name="Peeters S.H."/>
            <person name="Heuer A."/>
            <person name="Rast P."/>
            <person name="Oberbeckmann S."/>
            <person name="Bunk B."/>
            <person name="Jeske O."/>
            <person name="Meyerdierks A."/>
            <person name="Storesund J.E."/>
            <person name="Kallscheuer N."/>
            <person name="Luecker S."/>
            <person name="Lage O.M."/>
            <person name="Pohl T."/>
            <person name="Merkel B.J."/>
            <person name="Hornburger P."/>
            <person name="Mueller R.-W."/>
            <person name="Bruemmer F."/>
            <person name="Labrenz M."/>
            <person name="Spormann A.M."/>
            <person name="Op Den Camp H."/>
            <person name="Overmann J."/>
            <person name="Amann R."/>
            <person name="Jetten M.S.M."/>
            <person name="Mascher T."/>
            <person name="Medema M.H."/>
            <person name="Devos D.P."/>
            <person name="Kaster A.-K."/>
            <person name="Ovreas L."/>
            <person name="Rohde M."/>
            <person name="Galperin M.Y."/>
            <person name="Jogler C."/>
        </authorList>
    </citation>
    <scope>NUCLEOTIDE SEQUENCE [LARGE SCALE GENOMIC DNA]</scope>
    <source>
        <strain evidence="1 2">Mal64</strain>
    </source>
</reference>
<accession>A0A5C5ZKF2</accession>
<dbReference type="OrthoDB" id="285204at2"/>
<organism evidence="1 2">
    <name type="scientific">Pseudobythopirellula maris</name>
    <dbReference type="NCBI Taxonomy" id="2527991"/>
    <lineage>
        <taxon>Bacteria</taxon>
        <taxon>Pseudomonadati</taxon>
        <taxon>Planctomycetota</taxon>
        <taxon>Planctomycetia</taxon>
        <taxon>Pirellulales</taxon>
        <taxon>Lacipirellulaceae</taxon>
        <taxon>Pseudobythopirellula</taxon>
    </lineage>
</organism>
<dbReference type="EMBL" id="SJPQ01000003">
    <property type="protein sequence ID" value="TWT87261.1"/>
    <property type="molecule type" value="Genomic_DNA"/>
</dbReference>
<sequence length="122" mass="13491">MKLPLVLSAIGLGFVLFVLSLCWTQIFTGASQWTPEKAELWAKTKDRLHNLSFVVNSPKPPRRHADLDAAREEYDRVKAASTKLQAEFESAYNGPRTTATVLKWAGIACFGLGIVGHYTLKG</sequence>
<comment type="caution">
    <text evidence="1">The sequence shown here is derived from an EMBL/GenBank/DDBJ whole genome shotgun (WGS) entry which is preliminary data.</text>
</comment>
<dbReference type="RefSeq" id="WP_146401250.1">
    <property type="nucleotide sequence ID" value="NZ_SJPQ01000003.1"/>
</dbReference>
<gene>
    <name evidence="1" type="ORF">Mal64_27990</name>
</gene>